<dbReference type="PANTHER" id="PTHR30040:SF2">
    <property type="entry name" value="FAD:PROTEIN FMN TRANSFERASE"/>
    <property type="match status" value="1"/>
</dbReference>
<dbReference type="PANTHER" id="PTHR30040">
    <property type="entry name" value="THIAMINE BIOSYNTHESIS LIPOPROTEIN APBE"/>
    <property type="match status" value="1"/>
</dbReference>
<evidence type="ECO:0000256" key="5">
    <source>
        <dbReference type="ARBA" id="ARBA00022679"/>
    </source>
</evidence>
<dbReference type="RefSeq" id="WP_205256153.1">
    <property type="nucleotide sequence ID" value="NZ_BAAAPV010000003.1"/>
</dbReference>
<evidence type="ECO:0000256" key="4">
    <source>
        <dbReference type="ARBA" id="ARBA00022630"/>
    </source>
</evidence>
<evidence type="ECO:0000256" key="2">
    <source>
        <dbReference type="ARBA" id="ARBA00011955"/>
    </source>
</evidence>
<dbReference type="GO" id="GO:0016740">
    <property type="term" value="F:transferase activity"/>
    <property type="evidence" value="ECO:0007669"/>
    <property type="project" value="UniProtKB-KW"/>
</dbReference>
<organism evidence="12 13">
    <name type="scientific">Nakamurella flavida</name>
    <dbReference type="NCBI Taxonomy" id="363630"/>
    <lineage>
        <taxon>Bacteria</taxon>
        <taxon>Bacillati</taxon>
        <taxon>Actinomycetota</taxon>
        <taxon>Actinomycetes</taxon>
        <taxon>Nakamurellales</taxon>
        <taxon>Nakamurellaceae</taxon>
        <taxon>Nakamurella</taxon>
    </lineage>
</organism>
<dbReference type="EC" id="2.7.1.180" evidence="2"/>
<evidence type="ECO:0000256" key="9">
    <source>
        <dbReference type="ARBA" id="ARBA00031306"/>
    </source>
</evidence>
<dbReference type="Pfam" id="PF02424">
    <property type="entry name" value="ApbE"/>
    <property type="match status" value="1"/>
</dbReference>
<keyword evidence="7" id="KW-0274">FAD</keyword>
<keyword evidence="6" id="KW-0479">Metal-binding</keyword>
<dbReference type="InterPro" id="IPR003374">
    <property type="entry name" value="ApbE-like_sf"/>
</dbReference>
<evidence type="ECO:0000256" key="10">
    <source>
        <dbReference type="ARBA" id="ARBA00048540"/>
    </source>
</evidence>
<dbReference type="GO" id="GO:0046872">
    <property type="term" value="F:metal ion binding"/>
    <property type="evidence" value="ECO:0007669"/>
    <property type="project" value="UniProtKB-KW"/>
</dbReference>
<comment type="caution">
    <text evidence="12">The sequence shown here is derived from an EMBL/GenBank/DDBJ whole genome shotgun (WGS) entry which is preliminary data.</text>
</comment>
<evidence type="ECO:0000256" key="7">
    <source>
        <dbReference type="ARBA" id="ARBA00022827"/>
    </source>
</evidence>
<sequence length="344" mass="35221">MSRRHGSAHGPDDPRPRIVPAGLTFDLWSTTGTVRVTDPAALGVAHRELRAELDDIEIACSRFRPDSEITAVNRAAGSPVVLSPVLNAAVTTALRVARATDGLVDPTVLGPLVALGYDRDIGDLPPAGLPVQPGSGSRRHQPVLPAPGYWRIRHDPVTRELLMPAGVGLDLGATAKALAADRAARRIARAIGAGVLVDLGGDIAVHGPAPRGGWRIAVHDDHRVAATSPASISITGGGVATSSTTTRRWSGPAGEAHHLVDPRSGGNPAPCWRTVSVCAATAVDANAAATAAIILGPAAPGWLAGLGLPARLVTAESGPAPARSPHAHPVRIVAGWPTDQECAA</sequence>
<evidence type="ECO:0000313" key="13">
    <source>
        <dbReference type="Proteomes" id="UP000663801"/>
    </source>
</evidence>
<reference evidence="12" key="1">
    <citation type="submission" date="2021-01" db="EMBL/GenBank/DDBJ databases">
        <title>KCTC 19127 draft genome.</title>
        <authorList>
            <person name="An D."/>
        </authorList>
    </citation>
    <scope>NUCLEOTIDE SEQUENCE</scope>
    <source>
        <strain evidence="12">KCTC 19127</strain>
    </source>
</reference>
<protein>
    <recommendedName>
        <fullName evidence="3">FAD:protein FMN transferase</fullName>
        <ecNumber evidence="2">2.7.1.180</ecNumber>
    </recommendedName>
    <alternativeName>
        <fullName evidence="9">Flavin transferase</fullName>
    </alternativeName>
</protein>
<keyword evidence="4" id="KW-0285">Flavoprotein</keyword>
<name>A0A939C2I2_9ACTN</name>
<accession>A0A939C2I2</accession>
<proteinExistence type="predicted"/>
<keyword evidence="8" id="KW-0460">Magnesium</keyword>
<evidence type="ECO:0000256" key="6">
    <source>
        <dbReference type="ARBA" id="ARBA00022723"/>
    </source>
</evidence>
<dbReference type="InterPro" id="IPR024932">
    <property type="entry name" value="ApbE"/>
</dbReference>
<comment type="cofactor">
    <cofactor evidence="1">
        <name>Mg(2+)</name>
        <dbReference type="ChEBI" id="CHEBI:18420"/>
    </cofactor>
</comment>
<dbReference type="SUPFAM" id="SSF143631">
    <property type="entry name" value="ApbE-like"/>
    <property type="match status" value="1"/>
</dbReference>
<keyword evidence="5 12" id="KW-0808">Transferase</keyword>
<comment type="catalytic activity">
    <reaction evidence="10">
        <text>L-threonyl-[protein] + FAD = FMN-L-threonyl-[protein] + AMP + H(+)</text>
        <dbReference type="Rhea" id="RHEA:36847"/>
        <dbReference type="Rhea" id="RHEA-COMP:11060"/>
        <dbReference type="Rhea" id="RHEA-COMP:11061"/>
        <dbReference type="ChEBI" id="CHEBI:15378"/>
        <dbReference type="ChEBI" id="CHEBI:30013"/>
        <dbReference type="ChEBI" id="CHEBI:57692"/>
        <dbReference type="ChEBI" id="CHEBI:74257"/>
        <dbReference type="ChEBI" id="CHEBI:456215"/>
        <dbReference type="EC" id="2.7.1.180"/>
    </reaction>
</comment>
<dbReference type="Proteomes" id="UP000663801">
    <property type="component" value="Unassembled WGS sequence"/>
</dbReference>
<feature type="region of interest" description="Disordered" evidence="11">
    <location>
        <begin position="229"/>
        <end position="265"/>
    </location>
</feature>
<evidence type="ECO:0000256" key="3">
    <source>
        <dbReference type="ARBA" id="ARBA00016337"/>
    </source>
</evidence>
<gene>
    <name evidence="12" type="ORF">JL107_06260</name>
</gene>
<evidence type="ECO:0000256" key="11">
    <source>
        <dbReference type="SAM" id="MobiDB-lite"/>
    </source>
</evidence>
<evidence type="ECO:0000313" key="12">
    <source>
        <dbReference type="EMBL" id="MBM9476041.1"/>
    </source>
</evidence>
<keyword evidence="13" id="KW-1185">Reference proteome</keyword>
<evidence type="ECO:0000256" key="1">
    <source>
        <dbReference type="ARBA" id="ARBA00001946"/>
    </source>
</evidence>
<evidence type="ECO:0000256" key="8">
    <source>
        <dbReference type="ARBA" id="ARBA00022842"/>
    </source>
</evidence>
<dbReference type="EMBL" id="JAERWL010000006">
    <property type="protein sequence ID" value="MBM9476041.1"/>
    <property type="molecule type" value="Genomic_DNA"/>
</dbReference>
<dbReference type="AlphaFoldDB" id="A0A939C2I2"/>
<dbReference type="Gene3D" id="3.10.520.10">
    <property type="entry name" value="ApbE-like domains"/>
    <property type="match status" value="1"/>
</dbReference>